<dbReference type="SUPFAM" id="SSF56112">
    <property type="entry name" value="Protein kinase-like (PK-like)"/>
    <property type="match status" value="1"/>
</dbReference>
<dbReference type="EMBL" id="SZYD01000012">
    <property type="protein sequence ID" value="KAD4584353.1"/>
    <property type="molecule type" value="Genomic_DNA"/>
</dbReference>
<dbReference type="InterPro" id="IPR000719">
    <property type="entry name" value="Prot_kinase_dom"/>
</dbReference>
<evidence type="ECO:0000256" key="3">
    <source>
        <dbReference type="ARBA" id="ARBA00022475"/>
    </source>
</evidence>
<keyword evidence="10" id="KW-0449">Lipoprotein</keyword>
<protein>
    <recommendedName>
        <fullName evidence="2">non-specific serine/threonine protein kinase</fullName>
        <ecNumber evidence="2">2.7.11.1</ecNumber>
    </recommendedName>
</protein>
<dbReference type="Proteomes" id="UP000326396">
    <property type="component" value="Linkage Group LG2"/>
</dbReference>
<evidence type="ECO:0000256" key="9">
    <source>
        <dbReference type="ARBA" id="ARBA00023136"/>
    </source>
</evidence>
<evidence type="ECO:0000256" key="4">
    <source>
        <dbReference type="ARBA" id="ARBA00022527"/>
    </source>
</evidence>
<comment type="catalytic activity">
    <reaction evidence="12">
        <text>L-seryl-[protein] + ATP = O-phospho-L-seryl-[protein] + ADP + H(+)</text>
        <dbReference type="Rhea" id="RHEA:17989"/>
        <dbReference type="Rhea" id="RHEA-COMP:9863"/>
        <dbReference type="Rhea" id="RHEA-COMP:11604"/>
        <dbReference type="ChEBI" id="CHEBI:15378"/>
        <dbReference type="ChEBI" id="CHEBI:29999"/>
        <dbReference type="ChEBI" id="CHEBI:30616"/>
        <dbReference type="ChEBI" id="CHEBI:83421"/>
        <dbReference type="ChEBI" id="CHEBI:456216"/>
        <dbReference type="EC" id="2.7.11.1"/>
    </reaction>
</comment>
<evidence type="ECO:0000259" key="13">
    <source>
        <dbReference type="PROSITE" id="PS50011"/>
    </source>
</evidence>
<keyword evidence="3" id="KW-1003">Cell membrane</keyword>
<dbReference type="Gene3D" id="3.30.200.20">
    <property type="entry name" value="Phosphorylase Kinase, domain 1"/>
    <property type="match status" value="1"/>
</dbReference>
<dbReference type="PROSITE" id="PS00108">
    <property type="entry name" value="PROTEIN_KINASE_ST"/>
    <property type="match status" value="1"/>
</dbReference>
<dbReference type="GO" id="GO:0005886">
    <property type="term" value="C:plasma membrane"/>
    <property type="evidence" value="ECO:0007669"/>
    <property type="project" value="UniProtKB-SubCell"/>
</dbReference>
<dbReference type="InterPro" id="IPR011009">
    <property type="entry name" value="Kinase-like_dom_sf"/>
</dbReference>
<dbReference type="Pfam" id="PF07714">
    <property type="entry name" value="PK_Tyr_Ser-Thr"/>
    <property type="match status" value="1"/>
</dbReference>
<organism evidence="14 15">
    <name type="scientific">Mikania micrantha</name>
    <name type="common">bitter vine</name>
    <dbReference type="NCBI Taxonomy" id="192012"/>
    <lineage>
        <taxon>Eukaryota</taxon>
        <taxon>Viridiplantae</taxon>
        <taxon>Streptophyta</taxon>
        <taxon>Embryophyta</taxon>
        <taxon>Tracheophyta</taxon>
        <taxon>Spermatophyta</taxon>
        <taxon>Magnoliopsida</taxon>
        <taxon>eudicotyledons</taxon>
        <taxon>Gunneridae</taxon>
        <taxon>Pentapetalae</taxon>
        <taxon>asterids</taxon>
        <taxon>campanulids</taxon>
        <taxon>Asterales</taxon>
        <taxon>Asteraceae</taxon>
        <taxon>Asteroideae</taxon>
        <taxon>Heliantheae alliance</taxon>
        <taxon>Eupatorieae</taxon>
        <taxon>Mikania</taxon>
    </lineage>
</organism>
<name>A0A5N6NAJ5_9ASTR</name>
<keyword evidence="4" id="KW-0723">Serine/threonine-protein kinase</keyword>
<evidence type="ECO:0000256" key="6">
    <source>
        <dbReference type="ARBA" id="ARBA00022741"/>
    </source>
</evidence>
<evidence type="ECO:0000256" key="7">
    <source>
        <dbReference type="ARBA" id="ARBA00022777"/>
    </source>
</evidence>
<dbReference type="FunFam" id="3.30.200.20:FF:000039">
    <property type="entry name" value="receptor-like protein kinase FERONIA"/>
    <property type="match status" value="1"/>
</dbReference>
<keyword evidence="15" id="KW-1185">Reference proteome</keyword>
<evidence type="ECO:0000256" key="10">
    <source>
        <dbReference type="ARBA" id="ARBA00023288"/>
    </source>
</evidence>
<comment type="catalytic activity">
    <reaction evidence="11">
        <text>L-threonyl-[protein] + ATP = O-phospho-L-threonyl-[protein] + ADP + H(+)</text>
        <dbReference type="Rhea" id="RHEA:46608"/>
        <dbReference type="Rhea" id="RHEA-COMP:11060"/>
        <dbReference type="Rhea" id="RHEA-COMP:11605"/>
        <dbReference type="ChEBI" id="CHEBI:15378"/>
        <dbReference type="ChEBI" id="CHEBI:30013"/>
        <dbReference type="ChEBI" id="CHEBI:30616"/>
        <dbReference type="ChEBI" id="CHEBI:61977"/>
        <dbReference type="ChEBI" id="CHEBI:456216"/>
        <dbReference type="EC" id="2.7.11.1"/>
    </reaction>
</comment>
<keyword evidence="6" id="KW-0547">Nucleotide-binding</keyword>
<keyword evidence="9" id="KW-0472">Membrane</keyword>
<evidence type="ECO:0000313" key="14">
    <source>
        <dbReference type="EMBL" id="KAD4584353.1"/>
    </source>
</evidence>
<dbReference type="Gene3D" id="1.10.510.10">
    <property type="entry name" value="Transferase(Phosphotransferase) domain 1"/>
    <property type="match status" value="1"/>
</dbReference>
<feature type="domain" description="Protein kinase" evidence="13">
    <location>
        <begin position="194"/>
        <end position="429"/>
    </location>
</feature>
<dbReference type="InterPro" id="IPR001245">
    <property type="entry name" value="Ser-Thr/Tyr_kinase_cat_dom"/>
</dbReference>
<dbReference type="PROSITE" id="PS50011">
    <property type="entry name" value="PROTEIN_KINASE_DOM"/>
    <property type="match status" value="1"/>
</dbReference>
<keyword evidence="8" id="KW-0067">ATP-binding</keyword>
<evidence type="ECO:0000256" key="11">
    <source>
        <dbReference type="ARBA" id="ARBA00047899"/>
    </source>
</evidence>
<evidence type="ECO:0000256" key="5">
    <source>
        <dbReference type="ARBA" id="ARBA00022679"/>
    </source>
</evidence>
<evidence type="ECO:0000256" key="1">
    <source>
        <dbReference type="ARBA" id="ARBA00004193"/>
    </source>
</evidence>
<evidence type="ECO:0000256" key="2">
    <source>
        <dbReference type="ARBA" id="ARBA00012513"/>
    </source>
</evidence>
<keyword evidence="5" id="KW-0808">Transferase</keyword>
<accession>A0A5N6NAJ5</accession>
<dbReference type="OrthoDB" id="1713969at2759"/>
<proteinExistence type="predicted"/>
<evidence type="ECO:0000256" key="12">
    <source>
        <dbReference type="ARBA" id="ARBA00048679"/>
    </source>
</evidence>
<reference evidence="14 15" key="1">
    <citation type="submission" date="2019-05" db="EMBL/GenBank/DDBJ databases">
        <title>Mikania micrantha, genome provides insights into the molecular mechanism of rapid growth.</title>
        <authorList>
            <person name="Liu B."/>
        </authorList>
    </citation>
    <scope>NUCLEOTIDE SEQUENCE [LARGE SCALE GENOMIC DNA]</scope>
    <source>
        <strain evidence="14">NLD-2019</strain>
        <tissue evidence="14">Leaf</tissue>
    </source>
</reference>
<comment type="caution">
    <text evidence="14">The sequence shown here is derived from an EMBL/GenBank/DDBJ whole genome shotgun (WGS) entry which is preliminary data.</text>
</comment>
<dbReference type="GO" id="GO:0005524">
    <property type="term" value="F:ATP binding"/>
    <property type="evidence" value="ECO:0007669"/>
    <property type="project" value="UniProtKB-KW"/>
</dbReference>
<keyword evidence="7" id="KW-0418">Kinase</keyword>
<dbReference type="PANTHER" id="PTHR47985:SF69">
    <property type="entry name" value="CONCANAVALIN A-LIKE LECTIN_GLUCANASE DOMAIN, SERINE_THREONINE-PROTEIN KINASE UNC-51-RELATED"/>
    <property type="match status" value="1"/>
</dbReference>
<dbReference type="FunFam" id="1.10.510.10:FF:001023">
    <property type="entry name" value="Os07g0541700 protein"/>
    <property type="match status" value="1"/>
</dbReference>
<gene>
    <name evidence="14" type="ORF">E3N88_21954</name>
</gene>
<comment type="subcellular location">
    <subcellularLocation>
        <location evidence="1">Cell membrane</location>
        <topology evidence="1">Lipid-anchor</topology>
    </subcellularLocation>
</comment>
<evidence type="ECO:0000256" key="8">
    <source>
        <dbReference type="ARBA" id="ARBA00022840"/>
    </source>
</evidence>
<evidence type="ECO:0000313" key="15">
    <source>
        <dbReference type="Proteomes" id="UP000326396"/>
    </source>
</evidence>
<dbReference type="InterPro" id="IPR008271">
    <property type="entry name" value="Ser/Thr_kinase_AS"/>
</dbReference>
<dbReference type="AlphaFoldDB" id="A0A5N6NAJ5"/>
<dbReference type="GO" id="GO:0004674">
    <property type="term" value="F:protein serine/threonine kinase activity"/>
    <property type="evidence" value="ECO:0007669"/>
    <property type="project" value="UniProtKB-KW"/>
</dbReference>
<sequence>MGCFVVFSETRKARKHQLFFNRRLNTKHARFPEETGHELFSNTRFAGQKETKHELFFVFSSPTRKGTEDELFPVFFNTGFRPREGELFCMFSGTRFNIKKDTKNDDMLFMFPSTRKIRCKWLGKGKGKRQCVPIHPFKNSKRVSSESQNLDVVFPKRARNEVKGNKNDTKNHANNNVAAKNFTFKELAVATKNFKEECLLGEGGFGRVYKGKLEKTGELNRDGKQGNKEFLVEVMMLSHLCHPHLVNLVGYCSEGDQRLLVYEYMSAGSLENHLLDPLPGKPPLDWSTRIKVAMQAAKGLEYLHETNKLPIIYRDFKSSNILLDKDFNAKLSDFGQAKLGPVGDKSHVTSRVMGTVGYCAPEYHKTGRLTVKSDIYSYGVVLLELITGRRAVDLTRKTEELHLVRWDSDTIEMIFMPLNSSSTAFVEIK</sequence>
<dbReference type="EC" id="2.7.11.1" evidence="2"/>
<dbReference type="PANTHER" id="PTHR47985">
    <property type="entry name" value="OS07G0668900 PROTEIN"/>
    <property type="match status" value="1"/>
</dbReference>